<evidence type="ECO:0000256" key="7">
    <source>
        <dbReference type="ARBA" id="ARBA00022840"/>
    </source>
</evidence>
<comment type="domain">
    <text evidence="11">Consists of three domains; the N-terminal catalytic domain, the editing domain and the C-terminal C-Ala domain. The editing domain removes incorrectly charged amino acids, while the C-Ala domain, along with tRNA(Ala), serves as a bridge to cooperatively bring together the editing and aminoacylation centers thus stimulating deacylation of misacylated tRNAs.</text>
</comment>
<dbReference type="RefSeq" id="WP_020915581.1">
    <property type="nucleotide sequence ID" value="NC_021885.1"/>
</dbReference>
<keyword evidence="4 11" id="KW-0479">Metal-binding</keyword>
<dbReference type="CDD" id="cd00673">
    <property type="entry name" value="AlaRS_core"/>
    <property type="match status" value="1"/>
</dbReference>
<feature type="binding site" evidence="11">
    <location>
        <position position="573"/>
    </location>
    <ligand>
        <name>Zn(2+)</name>
        <dbReference type="ChEBI" id="CHEBI:29105"/>
    </ligand>
</feature>
<evidence type="ECO:0000256" key="9">
    <source>
        <dbReference type="ARBA" id="ARBA00022917"/>
    </source>
</evidence>
<evidence type="ECO:0000256" key="4">
    <source>
        <dbReference type="ARBA" id="ARBA00022723"/>
    </source>
</evidence>
<keyword evidence="6 11" id="KW-0862">Zinc</keyword>
<name>S5RM34_9PROT</name>
<dbReference type="PANTHER" id="PTHR11777">
    <property type="entry name" value="ALANYL-TRNA SYNTHETASE"/>
    <property type="match status" value="1"/>
</dbReference>
<dbReference type="FunFam" id="3.30.980.10:FF:000004">
    <property type="entry name" value="Alanine--tRNA ligase, cytoplasmic"/>
    <property type="match status" value="1"/>
</dbReference>
<dbReference type="GeneID" id="301553191"/>
<accession>S5RM34</accession>
<dbReference type="KEGG" id="ssdc:SSDC_01610"/>
<dbReference type="InterPro" id="IPR002318">
    <property type="entry name" value="Ala-tRNA-lgiase_IIc"/>
</dbReference>
<dbReference type="Gene3D" id="3.30.980.10">
    <property type="entry name" value="Threonyl-trna Synthetase, Chain A, domain 2"/>
    <property type="match status" value="1"/>
</dbReference>
<evidence type="ECO:0000256" key="10">
    <source>
        <dbReference type="ARBA" id="ARBA00023146"/>
    </source>
</evidence>
<evidence type="ECO:0000256" key="1">
    <source>
        <dbReference type="ARBA" id="ARBA00008226"/>
    </source>
</evidence>
<dbReference type="Gene3D" id="3.10.310.40">
    <property type="match status" value="1"/>
</dbReference>
<dbReference type="STRING" id="669502.SSDC_01610"/>
<keyword evidence="3 11" id="KW-0436">Ligase</keyword>
<keyword evidence="8 11" id="KW-0694">RNA-binding</keyword>
<dbReference type="GO" id="GO:0000049">
    <property type="term" value="F:tRNA binding"/>
    <property type="evidence" value="ECO:0007669"/>
    <property type="project" value="UniProtKB-KW"/>
</dbReference>
<evidence type="ECO:0000256" key="8">
    <source>
        <dbReference type="ARBA" id="ARBA00022884"/>
    </source>
</evidence>
<dbReference type="GO" id="GO:0002161">
    <property type="term" value="F:aminoacyl-tRNA deacylase activity"/>
    <property type="evidence" value="ECO:0007669"/>
    <property type="project" value="TreeGrafter"/>
</dbReference>
<dbReference type="HOGENOM" id="CLU_004485_1_1_4"/>
<reference evidence="13 14" key="1">
    <citation type="journal article" date="2013" name="Curr. Biol.">
        <title>Defensive bacteriome symbiont with a drastically reduced genome.</title>
        <authorList>
            <person name="Nakabachi A."/>
            <person name="Ueoka R."/>
            <person name="Oshima K."/>
            <person name="Teta R."/>
            <person name="Mangoni A."/>
            <person name="Gurgui M."/>
            <person name="Oldham N.J."/>
            <person name="van Echten-Deckert G."/>
            <person name="Okamura K."/>
            <person name="Yamamoto K."/>
            <person name="Inoue H."/>
            <person name="Ohkuma M."/>
            <person name="Hongoh Y."/>
            <person name="Miyagishima S.Y."/>
            <person name="Hattori M."/>
            <person name="Piel J."/>
            <person name="Fukatsu T."/>
        </authorList>
    </citation>
    <scope>NUCLEOTIDE SEQUENCE [LARGE SCALE GENOMIC DNA]</scope>
    <source>
        <strain evidence="13 14">DC</strain>
    </source>
</reference>
<proteinExistence type="inferred from homology"/>
<dbReference type="AlphaFoldDB" id="S5RM34"/>
<sequence>MKSIEICNKFLSFFKSKGHTIVPSSSLIPDNDSSLLFTNSGMVQFKDVFLGIEKRNYLRATSIQRCLRAGGKHNDLENVGYTNYHHTFFQMLGNWSFGDYFKYESLQWTWELLTQIYGLSIERLWITVYITDDETYNIWTNKIGVPKERVIRIGDKKNSPLYTSDNFWQMSDTGPCGPCSEIFYDCGSTFHGNPPGSKENFGNRYIEIWNNVFMQFNKEINPKTGSIKLTKLPKYCVDTGMGLERLASILQNVYNNYETDLFKTLIKAAARETNCNNLKNNSLKVIADHIRACVFLIIDGVFPGNEGRGYVLRRIIRRAIRHGYKLGQNSIFLYKLVKDLIFNTYIIYKELKISVIKIEEILKKEEECFRKTLKYGIKILENILLTKPDKLDGKLAFILYDTYGFPIDLTIDICKEHNVSFNKNDFILEMEKQRNNARLNSKFKDIKLNINNNYIIDQETKFIGYKLKTYTSKIIGLYIDTNSVKTININQEALIILDITPFYAESGGQAGDIGTIKNDFALFVVNNTKKIKKNIICHYGILKYGILNINNNVVASIDTSYRKKITRNHSGTHLLNRALREVLGEDIIQKGSFINSKKIRFDFNYNKPISHKNIQKIEKIVNKEILENNPIKIKLMSFNDAINFGAIRLFNKKYDKKVRVVSIGKSIELCGGTHVKYTGDIGLFKIISENGISSGVRRIEAVTGEKALLVMQKLSNIFYEITSELKLPPGEIKKHIIDMKNNIKLFESELYKIRFQFMLNKIKSLLPNVININGIKVLISTLDNVYNLPINKIVNELKNQLKYTIFFFITIKEKKNNLFASVTPDLVNKIKANELINFIIKQIGGKGGGNPNTAQGTGSKDKNFKYITKNVINWIKKNNFN</sequence>
<comment type="similarity">
    <text evidence="1 11">Belongs to the class-II aminoacyl-tRNA synthetase family.</text>
</comment>
<dbReference type="Gene3D" id="2.40.30.130">
    <property type="match status" value="1"/>
</dbReference>
<evidence type="ECO:0000256" key="3">
    <source>
        <dbReference type="ARBA" id="ARBA00022598"/>
    </source>
</evidence>
<keyword evidence="5 11" id="KW-0547">Nucleotide-binding</keyword>
<dbReference type="InterPro" id="IPR018162">
    <property type="entry name" value="Ala-tRNA-ligase_IIc_anticod-bd"/>
</dbReference>
<dbReference type="SMART" id="SM00863">
    <property type="entry name" value="tRNA_SAD"/>
    <property type="match status" value="1"/>
</dbReference>
<dbReference type="InterPro" id="IPR018164">
    <property type="entry name" value="Ala-tRNA-synth_IIc_N"/>
</dbReference>
<dbReference type="InterPro" id="IPR050058">
    <property type="entry name" value="Ala-tRNA_ligase"/>
</dbReference>
<dbReference type="OrthoDB" id="9803884at2"/>
<dbReference type="PRINTS" id="PR00980">
    <property type="entry name" value="TRNASYNTHALA"/>
</dbReference>
<dbReference type="SUPFAM" id="SSF101353">
    <property type="entry name" value="Putative anticodon-binding domain of alanyl-tRNA synthetase (AlaRS)"/>
    <property type="match status" value="1"/>
</dbReference>
<dbReference type="EMBL" id="CP003468">
    <property type="protein sequence ID" value="AGS07006.1"/>
    <property type="molecule type" value="Genomic_DNA"/>
</dbReference>
<evidence type="ECO:0000256" key="11">
    <source>
        <dbReference type="HAMAP-Rule" id="MF_00036"/>
    </source>
</evidence>
<dbReference type="InterPro" id="IPR009000">
    <property type="entry name" value="Transl_B-barrel_sf"/>
</dbReference>
<dbReference type="Pfam" id="PF07973">
    <property type="entry name" value="tRNA_SAD"/>
    <property type="match status" value="1"/>
</dbReference>
<dbReference type="Pfam" id="PF02272">
    <property type="entry name" value="DHHA1"/>
    <property type="match status" value="1"/>
</dbReference>
<dbReference type="InterPro" id="IPR023033">
    <property type="entry name" value="Ala_tRNA_ligase_euk/bac"/>
</dbReference>
<feature type="domain" description="Alanyl-transfer RNA synthetases family profile" evidence="12">
    <location>
        <begin position="1"/>
        <end position="713"/>
    </location>
</feature>
<evidence type="ECO:0000259" key="12">
    <source>
        <dbReference type="PROSITE" id="PS50860"/>
    </source>
</evidence>
<protein>
    <recommendedName>
        <fullName evidence="11">Alanine--tRNA ligase</fullName>
        <ecNumber evidence="11">6.1.1.7</ecNumber>
    </recommendedName>
    <alternativeName>
        <fullName evidence="11">Alanyl-tRNA synthetase</fullName>
        <shortName evidence="11">AlaRS</shortName>
    </alternativeName>
</protein>
<feature type="binding site" evidence="11">
    <location>
        <position position="569"/>
    </location>
    <ligand>
        <name>Zn(2+)</name>
        <dbReference type="ChEBI" id="CHEBI:29105"/>
    </ligand>
</feature>
<dbReference type="Gene3D" id="3.30.930.10">
    <property type="entry name" value="Bira Bifunctional Protein, Domain 2"/>
    <property type="match status" value="1"/>
</dbReference>
<dbReference type="NCBIfam" id="TIGR00344">
    <property type="entry name" value="alaS"/>
    <property type="match status" value="1"/>
</dbReference>
<dbReference type="GO" id="GO:0006419">
    <property type="term" value="P:alanyl-tRNA aminoacylation"/>
    <property type="evidence" value="ECO:0007669"/>
    <property type="project" value="UniProtKB-UniRule"/>
</dbReference>
<dbReference type="PANTHER" id="PTHR11777:SF9">
    <property type="entry name" value="ALANINE--TRNA LIGASE, CYTOPLASMIC"/>
    <property type="match status" value="1"/>
</dbReference>
<dbReference type="PROSITE" id="PS50860">
    <property type="entry name" value="AA_TRNA_LIGASE_II_ALA"/>
    <property type="match status" value="1"/>
</dbReference>
<dbReference type="InterPro" id="IPR018163">
    <property type="entry name" value="Thr/Ala-tRNA-synth_IIc_edit"/>
</dbReference>
<keyword evidence="9 11" id="KW-0648">Protein biosynthesis</keyword>
<dbReference type="InterPro" id="IPR003156">
    <property type="entry name" value="DHHA1_dom"/>
</dbReference>
<dbReference type="FunFam" id="3.30.930.10:FF:000004">
    <property type="entry name" value="Alanine--tRNA ligase"/>
    <property type="match status" value="1"/>
</dbReference>
<keyword evidence="11" id="KW-0963">Cytoplasm</keyword>
<dbReference type="GO" id="GO:0004813">
    <property type="term" value="F:alanine-tRNA ligase activity"/>
    <property type="evidence" value="ECO:0007669"/>
    <property type="project" value="UniProtKB-UniRule"/>
</dbReference>
<keyword evidence="7 11" id="KW-0067">ATP-binding</keyword>
<feature type="binding site" evidence="11">
    <location>
        <position position="674"/>
    </location>
    <ligand>
        <name>Zn(2+)</name>
        <dbReference type="ChEBI" id="CHEBI:29105"/>
    </ligand>
</feature>
<evidence type="ECO:0000256" key="6">
    <source>
        <dbReference type="ARBA" id="ARBA00022833"/>
    </source>
</evidence>
<dbReference type="PATRIC" id="fig|669502.6.peg.311"/>
<evidence type="ECO:0000313" key="14">
    <source>
        <dbReference type="Proteomes" id="UP000015216"/>
    </source>
</evidence>
<gene>
    <name evidence="11 13" type="primary">alaS</name>
    <name evidence="13" type="ORF">SSDC_01610</name>
</gene>
<keyword evidence="2 11" id="KW-0820">tRNA-binding</keyword>
<dbReference type="FunFam" id="3.10.310.40:FF:000001">
    <property type="entry name" value="Alanine--tRNA ligase"/>
    <property type="match status" value="1"/>
</dbReference>
<dbReference type="Gene3D" id="3.30.54.20">
    <property type="match status" value="1"/>
</dbReference>
<keyword evidence="14" id="KW-1185">Reference proteome</keyword>
<dbReference type="GO" id="GO:0045892">
    <property type="term" value="P:negative regulation of DNA-templated transcription"/>
    <property type="evidence" value="ECO:0007669"/>
    <property type="project" value="TreeGrafter"/>
</dbReference>
<dbReference type="InterPro" id="IPR045864">
    <property type="entry name" value="aa-tRNA-synth_II/BPL/LPL"/>
</dbReference>
<dbReference type="SUPFAM" id="SSF50447">
    <property type="entry name" value="Translation proteins"/>
    <property type="match status" value="1"/>
</dbReference>
<evidence type="ECO:0000256" key="5">
    <source>
        <dbReference type="ARBA" id="ARBA00022741"/>
    </source>
</evidence>
<dbReference type="EC" id="6.1.1.7" evidence="11"/>
<dbReference type="SUPFAM" id="SSF55681">
    <property type="entry name" value="Class II aaRS and biotin synthetases"/>
    <property type="match status" value="1"/>
</dbReference>
<comment type="cofactor">
    <cofactor evidence="11">
        <name>Zn(2+)</name>
        <dbReference type="ChEBI" id="CHEBI:29105"/>
    </cofactor>
    <text evidence="11">Binds 1 zinc ion per subunit.</text>
</comment>
<dbReference type="GO" id="GO:0008270">
    <property type="term" value="F:zinc ion binding"/>
    <property type="evidence" value="ECO:0007669"/>
    <property type="project" value="UniProtKB-UniRule"/>
</dbReference>
<comment type="catalytic activity">
    <reaction evidence="11">
        <text>tRNA(Ala) + L-alanine + ATP = L-alanyl-tRNA(Ala) + AMP + diphosphate</text>
        <dbReference type="Rhea" id="RHEA:12540"/>
        <dbReference type="Rhea" id="RHEA-COMP:9657"/>
        <dbReference type="Rhea" id="RHEA-COMP:9923"/>
        <dbReference type="ChEBI" id="CHEBI:30616"/>
        <dbReference type="ChEBI" id="CHEBI:33019"/>
        <dbReference type="ChEBI" id="CHEBI:57972"/>
        <dbReference type="ChEBI" id="CHEBI:78442"/>
        <dbReference type="ChEBI" id="CHEBI:78497"/>
        <dbReference type="ChEBI" id="CHEBI:456215"/>
        <dbReference type="EC" id="6.1.1.7"/>
    </reaction>
</comment>
<dbReference type="InterPro" id="IPR018165">
    <property type="entry name" value="Ala-tRNA-synth_IIc_core"/>
</dbReference>
<comment type="subcellular location">
    <subcellularLocation>
        <location evidence="11">Cytoplasm</location>
    </subcellularLocation>
</comment>
<organism evidence="13 14">
    <name type="scientific">Candidatus Profftella armatura</name>
    <dbReference type="NCBI Taxonomy" id="669502"/>
    <lineage>
        <taxon>Bacteria</taxon>
        <taxon>Pseudomonadati</taxon>
        <taxon>Pseudomonadota</taxon>
        <taxon>Betaproteobacteria</taxon>
        <taxon>Candidatus Profftella</taxon>
    </lineage>
</organism>
<dbReference type="HAMAP" id="MF_00036_B">
    <property type="entry name" value="Ala_tRNA_synth_B"/>
    <property type="match status" value="1"/>
</dbReference>
<evidence type="ECO:0000313" key="13">
    <source>
        <dbReference type="EMBL" id="AGS07006.1"/>
    </source>
</evidence>
<feature type="binding site" evidence="11">
    <location>
        <position position="670"/>
    </location>
    <ligand>
        <name>Zn(2+)</name>
        <dbReference type="ChEBI" id="CHEBI:29105"/>
    </ligand>
</feature>
<comment type="function">
    <text evidence="11">Catalyzes the attachment of alanine to tRNA(Ala) in a two-step reaction: alanine is first activated by ATP to form Ala-AMP and then transferred to the acceptor end of tRNA(Ala). Also edits incorrectly charged Ser-tRNA(Ala) and Gly-tRNA(Ala) via its editing domain.</text>
</comment>
<dbReference type="eggNOG" id="COG0013">
    <property type="taxonomic scope" value="Bacteria"/>
</dbReference>
<dbReference type="Proteomes" id="UP000015216">
    <property type="component" value="Chromosome"/>
</dbReference>
<keyword evidence="10 11" id="KW-0030">Aminoacyl-tRNA synthetase</keyword>
<dbReference type="GO" id="GO:0005829">
    <property type="term" value="C:cytosol"/>
    <property type="evidence" value="ECO:0007669"/>
    <property type="project" value="TreeGrafter"/>
</dbReference>
<dbReference type="InterPro" id="IPR012947">
    <property type="entry name" value="tRNA_SAD"/>
</dbReference>
<dbReference type="SUPFAM" id="SSF55186">
    <property type="entry name" value="ThrRS/AlaRS common domain"/>
    <property type="match status" value="1"/>
</dbReference>
<dbReference type="Pfam" id="PF01411">
    <property type="entry name" value="tRNA-synt_2c"/>
    <property type="match status" value="1"/>
</dbReference>
<evidence type="ECO:0000256" key="2">
    <source>
        <dbReference type="ARBA" id="ARBA00022555"/>
    </source>
</evidence>
<dbReference type="GO" id="GO:0005524">
    <property type="term" value="F:ATP binding"/>
    <property type="evidence" value="ECO:0007669"/>
    <property type="project" value="UniProtKB-UniRule"/>
</dbReference>